<dbReference type="OrthoDB" id="199717at2759"/>
<evidence type="ECO:0000256" key="10">
    <source>
        <dbReference type="SAM" id="MobiDB-lite"/>
    </source>
</evidence>
<evidence type="ECO:0000256" key="1">
    <source>
        <dbReference type="ARBA" id="ARBA00003777"/>
    </source>
</evidence>
<reference evidence="11" key="2">
    <citation type="journal article" date="2023" name="IMA Fungus">
        <title>Comparative genomic study of the Penicillium genus elucidates a diverse pangenome and 15 lateral gene transfer events.</title>
        <authorList>
            <person name="Petersen C."/>
            <person name="Sorensen T."/>
            <person name="Nielsen M.R."/>
            <person name="Sondergaard T.E."/>
            <person name="Sorensen J.L."/>
            <person name="Fitzpatrick D.A."/>
            <person name="Frisvad J.C."/>
            <person name="Nielsen K.L."/>
        </authorList>
    </citation>
    <scope>NUCLEOTIDE SEQUENCE</scope>
    <source>
        <strain evidence="11">IBT 29677</strain>
    </source>
</reference>
<dbReference type="Pfam" id="PF08231">
    <property type="entry name" value="SYF2"/>
    <property type="match status" value="1"/>
</dbReference>
<dbReference type="GeneID" id="81364591"/>
<gene>
    <name evidence="11" type="ORF">N7509_000974</name>
</gene>
<dbReference type="GO" id="GO:0000974">
    <property type="term" value="C:Prp19 complex"/>
    <property type="evidence" value="ECO:0007669"/>
    <property type="project" value="TreeGrafter"/>
</dbReference>
<feature type="compositionally biased region" description="Low complexity" evidence="10">
    <location>
        <begin position="73"/>
        <end position="86"/>
    </location>
</feature>
<evidence type="ECO:0000256" key="6">
    <source>
        <dbReference type="ARBA" id="ARBA00022728"/>
    </source>
</evidence>
<organism evidence="11 12">
    <name type="scientific">Penicillium cosmopolitanum</name>
    <dbReference type="NCBI Taxonomy" id="1131564"/>
    <lineage>
        <taxon>Eukaryota</taxon>
        <taxon>Fungi</taxon>
        <taxon>Dikarya</taxon>
        <taxon>Ascomycota</taxon>
        <taxon>Pezizomycotina</taxon>
        <taxon>Eurotiomycetes</taxon>
        <taxon>Eurotiomycetidae</taxon>
        <taxon>Eurotiales</taxon>
        <taxon>Aspergillaceae</taxon>
        <taxon>Penicillium</taxon>
    </lineage>
</organism>
<dbReference type="GO" id="GO:0000398">
    <property type="term" value="P:mRNA splicing, via spliceosome"/>
    <property type="evidence" value="ECO:0007669"/>
    <property type="project" value="UniProtKB-UniRule"/>
</dbReference>
<comment type="subunit">
    <text evidence="9">May be part of a spliceosome complex.</text>
</comment>
<dbReference type="GO" id="GO:0071013">
    <property type="term" value="C:catalytic step 2 spliceosome"/>
    <property type="evidence" value="ECO:0007669"/>
    <property type="project" value="TreeGrafter"/>
</dbReference>
<keyword evidence="5 9" id="KW-0507">mRNA processing</keyword>
<dbReference type="RefSeq" id="XP_056494193.1">
    <property type="nucleotide sequence ID" value="XM_056625611.1"/>
</dbReference>
<comment type="caution">
    <text evidence="11">The sequence shown here is derived from an EMBL/GenBank/DDBJ whole genome shotgun (WGS) entry which is preliminary data.</text>
</comment>
<proteinExistence type="inferred from homology"/>
<comment type="similarity">
    <text evidence="3 9">Belongs to the SYF2 family.</text>
</comment>
<dbReference type="Proteomes" id="UP001147747">
    <property type="component" value="Unassembled WGS sequence"/>
</dbReference>
<dbReference type="PANTHER" id="PTHR13264:SF5">
    <property type="entry name" value="PRE-MRNA-SPLICING FACTOR SYF2"/>
    <property type="match status" value="1"/>
</dbReference>
<feature type="region of interest" description="Disordered" evidence="10">
    <location>
        <begin position="115"/>
        <end position="134"/>
    </location>
</feature>
<keyword evidence="6 9" id="KW-0747">Spliceosome</keyword>
<dbReference type="PANTHER" id="PTHR13264">
    <property type="entry name" value="GCIP-INTERACTING PROTEIN P29"/>
    <property type="match status" value="1"/>
</dbReference>
<evidence type="ECO:0000256" key="2">
    <source>
        <dbReference type="ARBA" id="ARBA00004123"/>
    </source>
</evidence>
<evidence type="ECO:0000313" key="12">
    <source>
        <dbReference type="Proteomes" id="UP001147747"/>
    </source>
</evidence>
<keyword evidence="12" id="KW-1185">Reference proteome</keyword>
<feature type="region of interest" description="Disordered" evidence="10">
    <location>
        <begin position="51"/>
        <end position="102"/>
    </location>
</feature>
<dbReference type="EMBL" id="JAPZBU010000003">
    <property type="protein sequence ID" value="KAJ5414347.1"/>
    <property type="molecule type" value="Genomic_DNA"/>
</dbReference>
<name>A0A9X0BEL0_9EURO</name>
<evidence type="ECO:0000256" key="5">
    <source>
        <dbReference type="ARBA" id="ARBA00022664"/>
    </source>
</evidence>
<dbReference type="GO" id="GO:0071014">
    <property type="term" value="C:post-mRNA release spliceosomal complex"/>
    <property type="evidence" value="ECO:0007669"/>
    <property type="project" value="TreeGrafter"/>
</dbReference>
<evidence type="ECO:0000313" key="11">
    <source>
        <dbReference type="EMBL" id="KAJ5414347.1"/>
    </source>
</evidence>
<reference evidence="11" key="1">
    <citation type="submission" date="2022-12" db="EMBL/GenBank/DDBJ databases">
        <authorList>
            <person name="Petersen C."/>
        </authorList>
    </citation>
    <scope>NUCLEOTIDE SEQUENCE</scope>
    <source>
        <strain evidence="11">IBT 29677</strain>
    </source>
</reference>
<evidence type="ECO:0000256" key="4">
    <source>
        <dbReference type="ARBA" id="ARBA00014745"/>
    </source>
</evidence>
<evidence type="ECO:0000256" key="9">
    <source>
        <dbReference type="RuleBase" id="RU367148"/>
    </source>
</evidence>
<evidence type="ECO:0000256" key="8">
    <source>
        <dbReference type="ARBA" id="ARBA00023242"/>
    </source>
</evidence>
<sequence length="344" mass="39205">MRRTTHEWRCLGAAVRKGGVKGGLKCGRLDRSMTLSSQILIKTLLIASPPYPAEHENKRPLKKEAAPDHPEQTETAPENPPAAEEPTTTEKKDDDGDAAANSASERLQRFKALQARAKSGAERNMKETAAETQRLATDPSLLNNLSRKHAFASHNLLKADTEAAGEDFERKRAWDWTVDESEKWDRRLEKKQRHRDDVAFQDYTQDARKVYDRQMRELQPNLEAYEQDKIAAIEKAAANGDLEIVETADGEMIAVDKNGSFYSTADSTGFTDNKPDRAAVDRLVTDLRKAEEVRLKKRKERRGDEEADVTYINEKNKQFNQKLSRFYNKYTTEIRDSFERGTMI</sequence>
<evidence type="ECO:0000256" key="3">
    <source>
        <dbReference type="ARBA" id="ARBA00010028"/>
    </source>
</evidence>
<comment type="function">
    <text evidence="1 9">Involved in pre-mRNA splicing.</text>
</comment>
<feature type="compositionally biased region" description="Basic and acidic residues" evidence="10">
    <location>
        <begin position="53"/>
        <end position="72"/>
    </location>
</feature>
<accession>A0A9X0BEL0</accession>
<dbReference type="AlphaFoldDB" id="A0A9X0BEL0"/>
<dbReference type="InterPro" id="IPR013260">
    <property type="entry name" value="mRNA_splic_SYF2"/>
</dbReference>
<feature type="compositionally biased region" description="Basic and acidic residues" evidence="10">
    <location>
        <begin position="119"/>
        <end position="129"/>
    </location>
</feature>
<comment type="subcellular location">
    <subcellularLocation>
        <location evidence="2 9">Nucleus</location>
    </subcellularLocation>
</comment>
<evidence type="ECO:0000256" key="7">
    <source>
        <dbReference type="ARBA" id="ARBA00023187"/>
    </source>
</evidence>
<keyword evidence="7 9" id="KW-0508">mRNA splicing</keyword>
<keyword evidence="8 9" id="KW-0539">Nucleus</keyword>
<protein>
    <recommendedName>
        <fullName evidence="4 9">Pre-mRNA-splicing factor SYF2</fullName>
    </recommendedName>
</protein>